<evidence type="ECO:0000256" key="1">
    <source>
        <dbReference type="SAM" id="Phobius"/>
    </source>
</evidence>
<dbReference type="Pfam" id="PF07811">
    <property type="entry name" value="TadE"/>
    <property type="match status" value="1"/>
</dbReference>
<dbReference type="AlphaFoldDB" id="A0A014NM45"/>
<dbReference type="PATRIC" id="fig|1457173.3.peg.1606"/>
<evidence type="ECO:0000259" key="2">
    <source>
        <dbReference type="Pfam" id="PF07811"/>
    </source>
</evidence>
<sequence length="161" mass="17110">MSSPRTSHQHGVALIEFALTLPVLLVLTFITTEFGRALYQYNTLTKAVRDAARYLSVQDPMIATSDPQGLITKAKNLVVFGNVVGTGDPLTIGLSVSQVPKPTWQHAGASPVINTVTIRIAGCATSAPPCYKFTPLVSSVFGVTFGTVNFSDISATMRAPL</sequence>
<protein>
    <submittedName>
        <fullName evidence="3">Pilus assembly protein TadE</fullName>
    </submittedName>
</protein>
<proteinExistence type="predicted"/>
<dbReference type="InterPro" id="IPR012495">
    <property type="entry name" value="TadE-like_dom"/>
</dbReference>
<organism evidence="3 4">
    <name type="scientific">Comamonas aquatica DA1877</name>
    <dbReference type="NCBI Taxonomy" id="1457173"/>
    <lineage>
        <taxon>Bacteria</taxon>
        <taxon>Pseudomonadati</taxon>
        <taxon>Pseudomonadota</taxon>
        <taxon>Betaproteobacteria</taxon>
        <taxon>Burkholderiales</taxon>
        <taxon>Comamonadaceae</taxon>
        <taxon>Comamonas</taxon>
    </lineage>
</organism>
<gene>
    <name evidence="3" type="ORF">AX13_16755</name>
</gene>
<evidence type="ECO:0000313" key="4">
    <source>
        <dbReference type="Proteomes" id="UP000020766"/>
    </source>
</evidence>
<feature type="domain" description="TadE-like" evidence="2">
    <location>
        <begin position="11"/>
        <end position="53"/>
    </location>
</feature>
<reference evidence="3 4" key="1">
    <citation type="submission" date="2014-01" db="EMBL/GenBank/DDBJ databases">
        <title>Interspecies Systems Biology Uncovers Metabolites Affecting C. elegans Gene Expression and Life History Traits.</title>
        <authorList>
            <person name="Watson E."/>
            <person name="Macneil L.T."/>
            <person name="Ritter A.D."/>
            <person name="Yilmaz L.S."/>
            <person name="Rosebrock A.P."/>
            <person name="Caudy A.A."/>
            <person name="Walhout A.J."/>
        </authorList>
    </citation>
    <scope>NUCLEOTIDE SEQUENCE [LARGE SCALE GENOMIC DNA]</scope>
    <source>
        <strain evidence="3 4">DA1877</strain>
    </source>
</reference>
<feature type="transmembrane region" description="Helical" evidence="1">
    <location>
        <begin position="12"/>
        <end position="30"/>
    </location>
</feature>
<dbReference type="EMBL" id="JBOK01000007">
    <property type="protein sequence ID" value="EXU80553.1"/>
    <property type="molecule type" value="Genomic_DNA"/>
</dbReference>
<accession>A0A014NM45</accession>
<evidence type="ECO:0000313" key="3">
    <source>
        <dbReference type="EMBL" id="EXU80553.1"/>
    </source>
</evidence>
<keyword evidence="1" id="KW-0812">Transmembrane</keyword>
<keyword evidence="1" id="KW-0472">Membrane</keyword>
<dbReference type="Proteomes" id="UP000020766">
    <property type="component" value="Unassembled WGS sequence"/>
</dbReference>
<comment type="caution">
    <text evidence="3">The sequence shown here is derived from an EMBL/GenBank/DDBJ whole genome shotgun (WGS) entry which is preliminary data.</text>
</comment>
<dbReference type="RefSeq" id="WP_043382406.1">
    <property type="nucleotide sequence ID" value="NZ_JBOK01000007.1"/>
</dbReference>
<keyword evidence="4" id="KW-1185">Reference proteome</keyword>
<keyword evidence="1" id="KW-1133">Transmembrane helix</keyword>
<name>A0A014NM45_9BURK</name>